<dbReference type="EMBL" id="SNXZ01000003">
    <property type="protein sequence ID" value="TDP98160.1"/>
    <property type="molecule type" value="Genomic_DNA"/>
</dbReference>
<organism evidence="2 3">
    <name type="scientific">Labedaea rhizosphaerae</name>
    <dbReference type="NCBI Taxonomy" id="598644"/>
    <lineage>
        <taxon>Bacteria</taxon>
        <taxon>Bacillati</taxon>
        <taxon>Actinomycetota</taxon>
        <taxon>Actinomycetes</taxon>
        <taxon>Pseudonocardiales</taxon>
        <taxon>Pseudonocardiaceae</taxon>
        <taxon>Labedaea</taxon>
    </lineage>
</organism>
<sequence length="97" mass="10480">MLTQAAPGRTDLDAHELALLLNAHRARQDERAWVGGQRSRTGGLHMDTRSPLSPYVGKLACRPELAAGRALLQVKRAFGVGTRDLTTPAAPRPVMGR</sequence>
<dbReference type="AlphaFoldDB" id="A0A4R6SDV4"/>
<evidence type="ECO:0000313" key="2">
    <source>
        <dbReference type="EMBL" id="TDP98160.1"/>
    </source>
</evidence>
<name>A0A4R6SDV4_LABRH</name>
<comment type="caution">
    <text evidence="2">The sequence shown here is derived from an EMBL/GenBank/DDBJ whole genome shotgun (WGS) entry which is preliminary data.</text>
</comment>
<protein>
    <submittedName>
        <fullName evidence="2">Uncharacterized protein</fullName>
    </submittedName>
</protein>
<feature type="region of interest" description="Disordered" evidence="1">
    <location>
        <begin position="30"/>
        <end position="49"/>
    </location>
</feature>
<accession>A0A4R6SDV4</accession>
<keyword evidence="3" id="KW-1185">Reference proteome</keyword>
<evidence type="ECO:0000313" key="3">
    <source>
        <dbReference type="Proteomes" id="UP000295444"/>
    </source>
</evidence>
<evidence type="ECO:0000256" key="1">
    <source>
        <dbReference type="SAM" id="MobiDB-lite"/>
    </source>
</evidence>
<reference evidence="2 3" key="1">
    <citation type="submission" date="2019-03" db="EMBL/GenBank/DDBJ databases">
        <title>Genomic Encyclopedia of Type Strains, Phase IV (KMG-IV): sequencing the most valuable type-strain genomes for metagenomic binning, comparative biology and taxonomic classification.</title>
        <authorList>
            <person name="Goeker M."/>
        </authorList>
    </citation>
    <scope>NUCLEOTIDE SEQUENCE [LARGE SCALE GENOMIC DNA]</scope>
    <source>
        <strain evidence="2 3">DSM 45361</strain>
    </source>
</reference>
<proteinExistence type="predicted"/>
<gene>
    <name evidence="2" type="ORF">EV186_1031141</name>
</gene>
<dbReference type="RefSeq" id="WP_424983140.1">
    <property type="nucleotide sequence ID" value="NZ_SNXZ01000003.1"/>
</dbReference>
<dbReference type="Proteomes" id="UP000295444">
    <property type="component" value="Unassembled WGS sequence"/>
</dbReference>